<reference evidence="3 4" key="1">
    <citation type="journal article" date="2018" name="Int. J. Syst. Evol. Microbiol.">
        <title>Paraburkholderia azotifigens sp. nov., a nitrogen-fixing bacterium isolated from paddy soil.</title>
        <authorList>
            <person name="Choi G.M."/>
            <person name="Im W.T."/>
        </authorList>
    </citation>
    <scope>NUCLEOTIDE SEQUENCE [LARGE SCALE GENOMIC DNA]</scope>
    <source>
        <strain evidence="3 4">NF 2-5-3</strain>
    </source>
</reference>
<reference evidence="2 5" key="3">
    <citation type="submission" date="2024-01" db="EMBL/GenBank/DDBJ databases">
        <title>The diversity of rhizobia nodulating Mimosa spp. in eleven states of Brazil covering several biomes is determined by host plant, location, and edaphic factors.</title>
        <authorList>
            <person name="Rouws L."/>
            <person name="Barauna A."/>
            <person name="Beukes C."/>
            <person name="De Faria S.M."/>
            <person name="Gross E."/>
            <person name="Dos Reis Junior F.B."/>
            <person name="Simon M."/>
            <person name="Maluk M."/>
            <person name="Odee D.W."/>
            <person name="Kenicer G."/>
            <person name="Young J.P.W."/>
            <person name="Reis V.M."/>
            <person name="Zilli J."/>
            <person name="James E.K."/>
        </authorList>
    </citation>
    <scope>NUCLEOTIDE SEQUENCE [LARGE SCALE GENOMIC DNA]</scope>
    <source>
        <strain evidence="2 5">JPY530</strain>
    </source>
</reference>
<dbReference type="AlphaFoldDB" id="A0A5C6V424"/>
<gene>
    <name evidence="3" type="ORF">FRZ40_34755</name>
    <name evidence="2" type="ORF">V4C56_00190</name>
</gene>
<evidence type="ECO:0000313" key="4">
    <source>
        <dbReference type="Proteomes" id="UP000321776"/>
    </source>
</evidence>
<accession>A0A5C6V424</accession>
<evidence type="ECO:0000256" key="1">
    <source>
        <dbReference type="SAM" id="MobiDB-lite"/>
    </source>
</evidence>
<dbReference type="RefSeq" id="WP_147237215.1">
    <property type="nucleotide sequence ID" value="NZ_JAZHFZ010000001.1"/>
</dbReference>
<comment type="caution">
    <text evidence="3">The sequence shown here is derived from an EMBL/GenBank/DDBJ whole genome shotgun (WGS) entry which is preliminary data.</text>
</comment>
<dbReference type="Proteomes" id="UP001481677">
    <property type="component" value="Unassembled WGS sequence"/>
</dbReference>
<organism evidence="3 4">
    <name type="scientific">Paraburkholderia azotifigens</name>
    <dbReference type="NCBI Taxonomy" id="2057004"/>
    <lineage>
        <taxon>Bacteria</taxon>
        <taxon>Pseudomonadati</taxon>
        <taxon>Pseudomonadota</taxon>
        <taxon>Betaproteobacteria</taxon>
        <taxon>Burkholderiales</taxon>
        <taxon>Burkholderiaceae</taxon>
        <taxon>Paraburkholderia</taxon>
    </lineage>
</organism>
<evidence type="ECO:0000313" key="3">
    <source>
        <dbReference type="EMBL" id="TXC79540.1"/>
    </source>
</evidence>
<protein>
    <submittedName>
        <fullName evidence="3">Uncharacterized protein</fullName>
    </submittedName>
</protein>
<evidence type="ECO:0000313" key="5">
    <source>
        <dbReference type="Proteomes" id="UP001481677"/>
    </source>
</evidence>
<proteinExistence type="predicted"/>
<dbReference type="EMBL" id="VOQS01000005">
    <property type="protein sequence ID" value="TXC79540.1"/>
    <property type="molecule type" value="Genomic_DNA"/>
</dbReference>
<feature type="region of interest" description="Disordered" evidence="1">
    <location>
        <begin position="40"/>
        <end position="71"/>
    </location>
</feature>
<keyword evidence="5" id="KW-1185">Reference proteome</keyword>
<dbReference type="Proteomes" id="UP000321776">
    <property type="component" value="Unassembled WGS sequence"/>
</dbReference>
<evidence type="ECO:0000313" key="2">
    <source>
        <dbReference type="EMBL" id="MEM5338040.1"/>
    </source>
</evidence>
<sequence length="71" mass="7575">MTTSPLFLPTCDRGPAAGVRALDSRDRVPVAEIEGSMSFVPKSGKPILDSSRSAHSVAPVQESQHNAEQEK</sequence>
<dbReference type="EMBL" id="JAZHGA010000001">
    <property type="protein sequence ID" value="MEM5338040.1"/>
    <property type="molecule type" value="Genomic_DNA"/>
</dbReference>
<reference evidence="3" key="2">
    <citation type="submission" date="2019-08" db="EMBL/GenBank/DDBJ databases">
        <authorList>
            <person name="Im W.-T."/>
        </authorList>
    </citation>
    <scope>NUCLEOTIDE SEQUENCE</scope>
    <source>
        <strain evidence="3">NF 2-5-3</strain>
    </source>
</reference>
<name>A0A5C6V424_9BURK</name>